<evidence type="ECO:0000313" key="2">
    <source>
        <dbReference type="EMBL" id="WTY35555.1"/>
    </source>
</evidence>
<protein>
    <submittedName>
        <fullName evidence="2">Uncharacterized protein</fullName>
    </submittedName>
</protein>
<evidence type="ECO:0000256" key="1">
    <source>
        <dbReference type="SAM" id="MobiDB-lite"/>
    </source>
</evidence>
<organism evidence="2 3">
    <name type="scientific">Nocardia salmonicida</name>
    <dbReference type="NCBI Taxonomy" id="53431"/>
    <lineage>
        <taxon>Bacteria</taxon>
        <taxon>Bacillati</taxon>
        <taxon>Actinomycetota</taxon>
        <taxon>Actinomycetes</taxon>
        <taxon>Mycobacteriales</taxon>
        <taxon>Nocardiaceae</taxon>
        <taxon>Nocardia</taxon>
    </lineage>
</organism>
<reference evidence="2 3" key="1">
    <citation type="submission" date="2022-10" db="EMBL/GenBank/DDBJ databases">
        <title>The complete genomes of actinobacterial strains from the NBC collection.</title>
        <authorList>
            <person name="Joergensen T.S."/>
            <person name="Alvarez Arevalo M."/>
            <person name="Sterndorff E.B."/>
            <person name="Faurdal D."/>
            <person name="Vuksanovic O."/>
            <person name="Mourched A.-S."/>
            <person name="Charusanti P."/>
            <person name="Shaw S."/>
            <person name="Blin K."/>
            <person name="Weber T."/>
        </authorList>
    </citation>
    <scope>NUCLEOTIDE SEQUENCE [LARGE SCALE GENOMIC DNA]</scope>
    <source>
        <strain evidence="2 3">NBC_01413</strain>
    </source>
</reference>
<feature type="compositionally biased region" description="Acidic residues" evidence="1">
    <location>
        <begin position="32"/>
        <end position="44"/>
    </location>
</feature>
<accession>A0ABZ1N6K5</accession>
<dbReference type="EMBL" id="CP109527">
    <property type="protein sequence ID" value="WTY35555.1"/>
    <property type="molecule type" value="Genomic_DNA"/>
</dbReference>
<evidence type="ECO:0000313" key="3">
    <source>
        <dbReference type="Proteomes" id="UP001621418"/>
    </source>
</evidence>
<sequence length="44" mass="4466">MSVSTAADAAATRVPVTTTAVFGRGDRGGDAVQDEVETEGEIAR</sequence>
<proteinExistence type="predicted"/>
<dbReference type="RefSeq" id="WP_405147850.1">
    <property type="nucleotide sequence ID" value="NZ_CP109527.1"/>
</dbReference>
<keyword evidence="3" id="KW-1185">Reference proteome</keyword>
<feature type="region of interest" description="Disordered" evidence="1">
    <location>
        <begin position="1"/>
        <end position="44"/>
    </location>
</feature>
<name>A0ABZ1N6K5_9NOCA</name>
<dbReference type="Proteomes" id="UP001621418">
    <property type="component" value="Chromosome"/>
</dbReference>
<feature type="compositionally biased region" description="Low complexity" evidence="1">
    <location>
        <begin position="1"/>
        <end position="21"/>
    </location>
</feature>
<gene>
    <name evidence="2" type="ORF">OG308_30510</name>
</gene>